<dbReference type="InterPro" id="IPR001279">
    <property type="entry name" value="Metallo-B-lactamas"/>
</dbReference>
<evidence type="ECO:0000313" key="3">
    <source>
        <dbReference type="Proteomes" id="UP000440224"/>
    </source>
</evidence>
<dbReference type="PANTHER" id="PTHR23131">
    <property type="entry name" value="ENDORIBONUCLEASE LACTB2"/>
    <property type="match status" value="1"/>
</dbReference>
<feature type="domain" description="Metallo-beta-lactamase" evidence="1">
    <location>
        <begin position="26"/>
        <end position="196"/>
    </location>
</feature>
<organism evidence="2 3">
    <name type="scientific">Polyangium spumosum</name>
    <dbReference type="NCBI Taxonomy" id="889282"/>
    <lineage>
        <taxon>Bacteria</taxon>
        <taxon>Pseudomonadati</taxon>
        <taxon>Myxococcota</taxon>
        <taxon>Polyangia</taxon>
        <taxon>Polyangiales</taxon>
        <taxon>Polyangiaceae</taxon>
        <taxon>Polyangium</taxon>
    </lineage>
</organism>
<dbReference type="Gene3D" id="1.10.10.10">
    <property type="entry name" value="Winged helix-like DNA-binding domain superfamily/Winged helix DNA-binding domain"/>
    <property type="match status" value="1"/>
</dbReference>
<dbReference type="OrthoDB" id="9784009at2"/>
<accession>A0A6N7PUN2</accession>
<evidence type="ECO:0000259" key="1">
    <source>
        <dbReference type="SMART" id="SM00849"/>
    </source>
</evidence>
<dbReference type="Proteomes" id="UP000440224">
    <property type="component" value="Unassembled WGS sequence"/>
</dbReference>
<dbReference type="InterPro" id="IPR036866">
    <property type="entry name" value="RibonucZ/Hydroxyglut_hydro"/>
</dbReference>
<dbReference type="SUPFAM" id="SSF56281">
    <property type="entry name" value="Metallo-hydrolase/oxidoreductase"/>
    <property type="match status" value="1"/>
</dbReference>
<reference evidence="2 3" key="1">
    <citation type="submission" date="2019-10" db="EMBL/GenBank/DDBJ databases">
        <title>A soil myxobacterium in the family Polyangiaceae.</title>
        <authorList>
            <person name="Li Y."/>
            <person name="Wang J."/>
        </authorList>
    </citation>
    <scope>NUCLEOTIDE SEQUENCE [LARGE SCALE GENOMIC DNA]</scope>
    <source>
        <strain evidence="2 3">DSM 14734</strain>
    </source>
</reference>
<gene>
    <name evidence="2" type="ORF">GF068_25655</name>
</gene>
<dbReference type="GO" id="GO:0016787">
    <property type="term" value="F:hydrolase activity"/>
    <property type="evidence" value="ECO:0007669"/>
    <property type="project" value="UniProtKB-KW"/>
</dbReference>
<dbReference type="EMBL" id="WJIE01000007">
    <property type="protein sequence ID" value="MRG95277.1"/>
    <property type="molecule type" value="Genomic_DNA"/>
</dbReference>
<dbReference type="SMART" id="SM00849">
    <property type="entry name" value="Lactamase_B"/>
    <property type="match status" value="1"/>
</dbReference>
<dbReference type="InterPro" id="IPR036388">
    <property type="entry name" value="WH-like_DNA-bd_sf"/>
</dbReference>
<dbReference type="PANTHER" id="PTHR23131:SF0">
    <property type="entry name" value="ENDORIBONUCLEASE LACTB2"/>
    <property type="match status" value="1"/>
</dbReference>
<name>A0A6N7PUN2_9BACT</name>
<proteinExistence type="predicted"/>
<dbReference type="Gene3D" id="3.60.15.10">
    <property type="entry name" value="Ribonuclease Z/Hydroxyacylglutathione hydrolase-like"/>
    <property type="match status" value="1"/>
</dbReference>
<dbReference type="Pfam" id="PF00753">
    <property type="entry name" value="Lactamase_B"/>
    <property type="match status" value="1"/>
</dbReference>
<evidence type="ECO:0000313" key="2">
    <source>
        <dbReference type="EMBL" id="MRG95277.1"/>
    </source>
</evidence>
<sequence>MGRPWRVTLGVERFPSLTPTLPPATHTNSYALGEREVLLVEPATPFDDERREWLAWARSLESRGRHPIGIVLTHHHADHAGGAWFFANELRLPLLAHHETALRLEGEVRVDRHVEEGERIVLDGPSPMRLRVLHTPGHAPGHICLFDEDTGAAIVGDMVASEGTILIEPTEGDMITYLAQLERLAGLSASVALPAHGEPIDEPTTLFRRYITHRLAREAKVLAALRPFPPEGASLDVLLPVAYADTPPLVWPIARMSLEAHLVKLEREGRVSRSAGGGYRLVV</sequence>
<comment type="caution">
    <text evidence="2">The sequence shown here is derived from an EMBL/GenBank/DDBJ whole genome shotgun (WGS) entry which is preliminary data.</text>
</comment>
<dbReference type="AlphaFoldDB" id="A0A6N7PUN2"/>
<protein>
    <submittedName>
        <fullName evidence="2">MBL fold metallo-hydrolase</fullName>
    </submittedName>
</protein>
<dbReference type="InterPro" id="IPR050662">
    <property type="entry name" value="Sec-metab_biosynth-thioest"/>
</dbReference>
<keyword evidence="3" id="KW-1185">Reference proteome</keyword>
<dbReference type="InterPro" id="IPR041516">
    <property type="entry name" value="LACTB2_WH"/>
</dbReference>
<dbReference type="RefSeq" id="WP_153822087.1">
    <property type="nucleotide sequence ID" value="NZ_WJIE01000007.1"/>
</dbReference>
<dbReference type="Pfam" id="PF17778">
    <property type="entry name" value="WHD_BLACT"/>
    <property type="match status" value="1"/>
</dbReference>
<keyword evidence="2" id="KW-0378">Hydrolase</keyword>